<dbReference type="AlphaFoldDB" id="A0A9D3AJ50"/>
<dbReference type="PANTHER" id="PTHR43479:SF7">
    <property type="entry name" value="TETR-FAMILY TRANSCRIPTIONAL REGULATOR"/>
    <property type="match status" value="1"/>
</dbReference>
<accession>A0A9D3AJ50</accession>
<sequence>MTKNKSSETKEILANTLFDLLERKPFPKISVNELCENSMIVRSTFYLHFQDKYELLSYCLDRISMELEALMKTHETKDFFIVFLTECEKKERVFYNLFETEINEELMNLVYQYISRNITKFLEEKTARGELLPGPVDSVTAFYVSGLVGMTFHWIKSGCKLPKETLASCQTRLMKDIL</sequence>
<feature type="DNA-binding region" description="H-T-H motif" evidence="2">
    <location>
        <begin position="30"/>
        <end position="49"/>
    </location>
</feature>
<comment type="caution">
    <text evidence="4">The sequence shown here is derived from an EMBL/GenBank/DDBJ whole genome shotgun (WGS) entry which is preliminary data.</text>
</comment>
<protein>
    <submittedName>
        <fullName evidence="4">TetR/AcrR family transcriptional regulator C-terminal domain-containing protein</fullName>
    </submittedName>
</protein>
<dbReference type="InterPro" id="IPR001647">
    <property type="entry name" value="HTH_TetR"/>
</dbReference>
<dbReference type="PANTHER" id="PTHR43479">
    <property type="entry name" value="ACREF/ENVCD OPERON REPRESSOR-RELATED"/>
    <property type="match status" value="1"/>
</dbReference>
<dbReference type="EMBL" id="DYXE01000059">
    <property type="protein sequence ID" value="HJH49950.1"/>
    <property type="molecule type" value="Genomic_DNA"/>
</dbReference>
<dbReference type="PROSITE" id="PS50977">
    <property type="entry name" value="HTH_TETR_2"/>
    <property type="match status" value="1"/>
</dbReference>
<organism evidence="4 5">
    <name type="scientific">Merdimonas faecis</name>
    <dbReference type="NCBI Taxonomy" id="1653435"/>
    <lineage>
        <taxon>Bacteria</taxon>
        <taxon>Bacillati</taxon>
        <taxon>Bacillota</taxon>
        <taxon>Clostridia</taxon>
        <taxon>Lachnospirales</taxon>
        <taxon>Lachnospiraceae</taxon>
        <taxon>Merdimonas</taxon>
    </lineage>
</organism>
<name>A0A9D3AJ50_9FIRM</name>
<dbReference type="Pfam" id="PF14278">
    <property type="entry name" value="TetR_C_8"/>
    <property type="match status" value="1"/>
</dbReference>
<keyword evidence="1 2" id="KW-0238">DNA-binding</keyword>
<dbReference type="SUPFAM" id="SSF46689">
    <property type="entry name" value="Homeodomain-like"/>
    <property type="match status" value="1"/>
</dbReference>
<reference evidence="4" key="2">
    <citation type="submission" date="2021-09" db="EMBL/GenBank/DDBJ databases">
        <authorList>
            <person name="Gilroy R."/>
        </authorList>
    </citation>
    <scope>NUCLEOTIDE SEQUENCE</scope>
    <source>
        <strain evidence="4">USAMLcec4-12693</strain>
    </source>
</reference>
<evidence type="ECO:0000256" key="2">
    <source>
        <dbReference type="PROSITE-ProRule" id="PRU00335"/>
    </source>
</evidence>
<dbReference type="RefSeq" id="WP_277258340.1">
    <property type="nucleotide sequence ID" value="NZ_CAKNNN010000039.1"/>
</dbReference>
<dbReference type="Gene3D" id="1.10.357.10">
    <property type="entry name" value="Tetracycline Repressor, domain 2"/>
    <property type="match status" value="1"/>
</dbReference>
<dbReference type="InterPro" id="IPR050624">
    <property type="entry name" value="HTH-type_Tx_Regulator"/>
</dbReference>
<dbReference type="Proteomes" id="UP000813420">
    <property type="component" value="Unassembled WGS sequence"/>
</dbReference>
<reference evidence="4" key="1">
    <citation type="journal article" date="2021" name="PeerJ">
        <title>Extensive microbial diversity within the chicken gut microbiome revealed by metagenomics and culture.</title>
        <authorList>
            <person name="Gilroy R."/>
            <person name="Ravi A."/>
            <person name="Getino M."/>
            <person name="Pursley I."/>
            <person name="Horton D.L."/>
            <person name="Alikhan N.F."/>
            <person name="Baker D."/>
            <person name="Gharbi K."/>
            <person name="Hall N."/>
            <person name="Watson M."/>
            <person name="Adriaenssens E.M."/>
            <person name="Foster-Nyarko E."/>
            <person name="Jarju S."/>
            <person name="Secka A."/>
            <person name="Antonio M."/>
            <person name="Oren A."/>
            <person name="Chaudhuri R.R."/>
            <person name="La Ragione R."/>
            <person name="Hildebrand F."/>
            <person name="Pallen M.J."/>
        </authorList>
    </citation>
    <scope>NUCLEOTIDE SEQUENCE</scope>
    <source>
        <strain evidence="4">USAMLcec4-12693</strain>
    </source>
</reference>
<evidence type="ECO:0000259" key="3">
    <source>
        <dbReference type="PROSITE" id="PS50977"/>
    </source>
</evidence>
<dbReference type="GO" id="GO:0003677">
    <property type="term" value="F:DNA binding"/>
    <property type="evidence" value="ECO:0007669"/>
    <property type="project" value="UniProtKB-UniRule"/>
</dbReference>
<feature type="domain" description="HTH tetR-type" evidence="3">
    <location>
        <begin position="7"/>
        <end position="67"/>
    </location>
</feature>
<evidence type="ECO:0000256" key="1">
    <source>
        <dbReference type="ARBA" id="ARBA00023125"/>
    </source>
</evidence>
<proteinExistence type="predicted"/>
<evidence type="ECO:0000313" key="4">
    <source>
        <dbReference type="EMBL" id="HJH49950.1"/>
    </source>
</evidence>
<evidence type="ECO:0000313" key="5">
    <source>
        <dbReference type="Proteomes" id="UP000813420"/>
    </source>
</evidence>
<gene>
    <name evidence="4" type="ORF">K8V39_06780</name>
</gene>
<dbReference type="InterPro" id="IPR039532">
    <property type="entry name" value="TetR_C_Firmicutes"/>
</dbReference>
<dbReference type="InterPro" id="IPR009057">
    <property type="entry name" value="Homeodomain-like_sf"/>
</dbReference>